<dbReference type="Gene3D" id="3.90.1150.10">
    <property type="entry name" value="Aspartate Aminotransferase, domain 1"/>
    <property type="match status" value="1"/>
</dbReference>
<keyword evidence="2" id="KW-1185">Reference proteome</keyword>
<proteinExistence type="predicted"/>
<accession>A0A561SH47</accession>
<gene>
    <name evidence="1" type="ORF">FHX44_1169</name>
</gene>
<dbReference type="EMBL" id="VIWU01000001">
    <property type="protein sequence ID" value="TWF74190.1"/>
    <property type="molecule type" value="Genomic_DNA"/>
</dbReference>
<evidence type="ECO:0000313" key="2">
    <source>
        <dbReference type="Proteomes" id="UP000321261"/>
    </source>
</evidence>
<dbReference type="Proteomes" id="UP000321261">
    <property type="component" value="Unassembled WGS sequence"/>
</dbReference>
<dbReference type="SUPFAM" id="SSF53383">
    <property type="entry name" value="PLP-dependent transferases"/>
    <property type="match status" value="1"/>
</dbReference>
<comment type="caution">
    <text evidence="1">The sequence shown here is derived from an EMBL/GenBank/DDBJ whole genome shotgun (WGS) entry which is preliminary data.</text>
</comment>
<dbReference type="InterPro" id="IPR015424">
    <property type="entry name" value="PyrdxlP-dep_Trfase"/>
</dbReference>
<evidence type="ECO:0008006" key="3">
    <source>
        <dbReference type="Google" id="ProtNLM"/>
    </source>
</evidence>
<protein>
    <recommendedName>
        <fullName evidence="3">Aminotransferase class III</fullName>
    </recommendedName>
</protein>
<name>A0A561SH47_9PSEU</name>
<reference evidence="1 2" key="1">
    <citation type="submission" date="2019-06" db="EMBL/GenBank/DDBJ databases">
        <title>Sequencing the genomes of 1000 actinobacteria strains.</title>
        <authorList>
            <person name="Klenk H.-P."/>
        </authorList>
    </citation>
    <scope>NUCLEOTIDE SEQUENCE [LARGE SCALE GENOMIC DNA]</scope>
    <source>
        <strain evidence="1 2">DSM 45671</strain>
    </source>
</reference>
<organism evidence="1 2">
    <name type="scientific">Pseudonocardia hierapolitana</name>
    <dbReference type="NCBI Taxonomy" id="1128676"/>
    <lineage>
        <taxon>Bacteria</taxon>
        <taxon>Bacillati</taxon>
        <taxon>Actinomycetota</taxon>
        <taxon>Actinomycetes</taxon>
        <taxon>Pseudonocardiales</taxon>
        <taxon>Pseudonocardiaceae</taxon>
        <taxon>Pseudonocardia</taxon>
    </lineage>
</organism>
<evidence type="ECO:0000313" key="1">
    <source>
        <dbReference type="EMBL" id="TWF74190.1"/>
    </source>
</evidence>
<dbReference type="AlphaFoldDB" id="A0A561SH47"/>
<sequence length="82" mass="8326">MGRSESVAWNAGSPAGDLAARVQVEVRSEGLIVELGGRDDCVVRMLPPLNVTAEVVDAACSILINAVGRCCSESGVAAAIGD</sequence>
<dbReference type="InterPro" id="IPR015422">
    <property type="entry name" value="PyrdxlP-dep_Trfase_small"/>
</dbReference>